<accession>A0A4Q0PNB3</accession>
<dbReference type="CDD" id="cd17748">
    <property type="entry name" value="BRCT_DNA_ligase_like"/>
    <property type="match status" value="1"/>
</dbReference>
<protein>
    <submittedName>
        <fullName evidence="2">BRCA1 C Terminus (BRCT) protein</fullName>
    </submittedName>
</protein>
<evidence type="ECO:0000313" key="2">
    <source>
        <dbReference type="EMBL" id="RXG32010.1"/>
    </source>
</evidence>
<dbReference type="EMBL" id="QOVL01000005">
    <property type="protein sequence ID" value="RXG32010.1"/>
    <property type="molecule type" value="Genomic_DNA"/>
</dbReference>
<dbReference type="SUPFAM" id="SSF52113">
    <property type="entry name" value="BRCT domain"/>
    <property type="match status" value="1"/>
</dbReference>
<sequence>MGQEDQSYRIYTAKMEADKALNSLKGILQGINIDKKVNTAELQELDKWCEKHQNLIRKEPFKDFMHTIRMAIRGDENPEEAVQDMFWLCQKYEDDNVYFDALTADLQTLQGVCHGILADGEINTKEIKQLEIWLDNNQHLSNYYPYDELRTVLLKILKDGLVDDEEQILLKAYFKEFVKLNNTDLTKKINEETESVLVKGLCAYDPDINFDGTHFTLSGNFKRGTKKEVSNRIESLGGKIEKNVVLKTNYLIIGADANDCWAFACYGRKVEKALNLRKKGQELTIINELDFWDIADDLN</sequence>
<dbReference type="AlphaFoldDB" id="A0A4Q0PNB3"/>
<gene>
    <name evidence="2" type="ORF">DSL99_1313</name>
</gene>
<reference evidence="2 3" key="1">
    <citation type="submission" date="2018-07" db="EMBL/GenBank/DDBJ databases">
        <title>Leeuwenhoekiella genomics.</title>
        <authorList>
            <person name="Tahon G."/>
            <person name="Willems A."/>
        </authorList>
    </citation>
    <scope>NUCLEOTIDE SEQUENCE [LARGE SCALE GENOMIC DNA]</scope>
    <source>
        <strain evidence="2 3">LMG 1345</strain>
    </source>
</reference>
<dbReference type="Gene3D" id="3.40.50.10190">
    <property type="entry name" value="BRCT domain"/>
    <property type="match status" value="1"/>
</dbReference>
<dbReference type="Proteomes" id="UP000290608">
    <property type="component" value="Unassembled WGS sequence"/>
</dbReference>
<evidence type="ECO:0000313" key="3">
    <source>
        <dbReference type="Proteomes" id="UP000290608"/>
    </source>
</evidence>
<dbReference type="InterPro" id="IPR036420">
    <property type="entry name" value="BRCT_dom_sf"/>
</dbReference>
<proteinExistence type="predicted"/>
<dbReference type="STRING" id="1122159.SAMN02745246_01370"/>
<feature type="domain" description="BRCT" evidence="1">
    <location>
        <begin position="210"/>
        <end position="288"/>
    </location>
</feature>
<dbReference type="PROSITE" id="PS50172">
    <property type="entry name" value="BRCT"/>
    <property type="match status" value="1"/>
</dbReference>
<evidence type="ECO:0000259" key="1">
    <source>
        <dbReference type="PROSITE" id="PS50172"/>
    </source>
</evidence>
<name>A0A4Q0PNB3_9FLAO</name>
<comment type="caution">
    <text evidence="2">The sequence shown here is derived from an EMBL/GenBank/DDBJ whole genome shotgun (WGS) entry which is preliminary data.</text>
</comment>
<dbReference type="Pfam" id="PF00533">
    <property type="entry name" value="BRCT"/>
    <property type="match status" value="1"/>
</dbReference>
<dbReference type="RefSeq" id="WP_073098486.1">
    <property type="nucleotide sequence ID" value="NZ_QOVL01000005.1"/>
</dbReference>
<organism evidence="2 3">
    <name type="scientific">Leeuwenhoekiella marinoflava</name>
    <dbReference type="NCBI Taxonomy" id="988"/>
    <lineage>
        <taxon>Bacteria</taxon>
        <taxon>Pseudomonadati</taxon>
        <taxon>Bacteroidota</taxon>
        <taxon>Flavobacteriia</taxon>
        <taxon>Flavobacteriales</taxon>
        <taxon>Flavobacteriaceae</taxon>
        <taxon>Leeuwenhoekiella</taxon>
    </lineage>
</organism>
<dbReference type="InterPro" id="IPR001357">
    <property type="entry name" value="BRCT_dom"/>
</dbReference>